<dbReference type="Proteomes" id="UP000193675">
    <property type="component" value="Unassembled WGS sequence"/>
</dbReference>
<sequence length="171" mass="19176">MNDTNRMVSVPSELLEQALDAAAAVGLQDVADELDRILTPTTRALQISTAALWRHREKIPGRVWNYTKHWKIAEKAIRLGHEVQGFADLHEIERLSEESLHHRNLQIEADDLIKSLRVQLAELKRRHDGLHRDMLTIASRVVPKGCTVADFATAAIAEALPASEDDEARHG</sequence>
<feature type="coiled-coil region" evidence="1">
    <location>
        <begin position="106"/>
        <end position="133"/>
    </location>
</feature>
<accession>A0A1X0ZSM4</accession>
<keyword evidence="1" id="KW-0175">Coiled coil</keyword>
<reference evidence="2 3" key="1">
    <citation type="submission" date="2017-04" db="EMBL/GenBank/DDBJ databases">
        <title>Presence of VIM-2 positive Pseudomonas species in chickens and their surrounding environment.</title>
        <authorList>
            <person name="Zhang R."/>
        </authorList>
    </citation>
    <scope>NUCLEOTIDE SEQUENCE [LARGE SCALE GENOMIC DNA]</scope>
    <source>
        <strain evidence="2 3">DZ-C18</strain>
    </source>
</reference>
<dbReference type="RefSeq" id="WP_084858159.1">
    <property type="nucleotide sequence ID" value="NZ_NBWC01000029.1"/>
</dbReference>
<comment type="caution">
    <text evidence="2">The sequence shown here is derived from an EMBL/GenBank/DDBJ whole genome shotgun (WGS) entry which is preliminary data.</text>
</comment>
<evidence type="ECO:0000313" key="2">
    <source>
        <dbReference type="EMBL" id="ORL62414.1"/>
    </source>
</evidence>
<proteinExistence type="predicted"/>
<protein>
    <submittedName>
        <fullName evidence="2">Uncharacterized protein</fullName>
    </submittedName>
</protein>
<name>A0A1X0ZSM4_PSEPU</name>
<dbReference type="EMBL" id="NBWC01000029">
    <property type="protein sequence ID" value="ORL62414.1"/>
    <property type="molecule type" value="Genomic_DNA"/>
</dbReference>
<organism evidence="2 3">
    <name type="scientific">Pseudomonas putida</name>
    <name type="common">Arthrobacter siderocapsulatus</name>
    <dbReference type="NCBI Taxonomy" id="303"/>
    <lineage>
        <taxon>Bacteria</taxon>
        <taxon>Pseudomonadati</taxon>
        <taxon>Pseudomonadota</taxon>
        <taxon>Gammaproteobacteria</taxon>
        <taxon>Pseudomonadales</taxon>
        <taxon>Pseudomonadaceae</taxon>
        <taxon>Pseudomonas</taxon>
    </lineage>
</organism>
<evidence type="ECO:0000256" key="1">
    <source>
        <dbReference type="SAM" id="Coils"/>
    </source>
</evidence>
<evidence type="ECO:0000313" key="3">
    <source>
        <dbReference type="Proteomes" id="UP000193675"/>
    </source>
</evidence>
<gene>
    <name evidence="2" type="ORF">B7H17_18510</name>
</gene>
<dbReference type="AlphaFoldDB" id="A0A1X0ZSM4"/>
<dbReference type="OrthoDB" id="10016997at2"/>